<evidence type="ECO:0000313" key="3">
    <source>
        <dbReference type="Proteomes" id="UP000019804"/>
    </source>
</evidence>
<sequence length="85" mass="9646">MSDSWDPTSYLYEQADKRRSSSSSSSNSNDNLSQNQSAWDWQGQWQLATKSNDDSSGSGEYAAQSINRGDQGSNDDVDETRWQRW</sequence>
<accession>A0A017SJW7</accession>
<dbReference type="EMBL" id="KK088417">
    <property type="protein sequence ID" value="EYE96949.1"/>
    <property type="molecule type" value="Genomic_DNA"/>
</dbReference>
<dbReference type="AlphaFoldDB" id="A0A017SJW7"/>
<name>A0A017SJW7_ASPRC</name>
<dbReference type="Proteomes" id="UP000019804">
    <property type="component" value="Unassembled WGS sequence"/>
</dbReference>
<dbReference type="RefSeq" id="XP_040640637.1">
    <property type="nucleotide sequence ID" value="XM_040778827.1"/>
</dbReference>
<evidence type="ECO:0000256" key="1">
    <source>
        <dbReference type="SAM" id="MobiDB-lite"/>
    </source>
</evidence>
<reference evidence="3" key="1">
    <citation type="journal article" date="2014" name="Nat. Commun.">
        <title>Genomic adaptations of the halophilic Dead Sea filamentous fungus Eurotium rubrum.</title>
        <authorList>
            <person name="Kis-Papo T."/>
            <person name="Weig A.R."/>
            <person name="Riley R."/>
            <person name="Persoh D."/>
            <person name="Salamov A."/>
            <person name="Sun H."/>
            <person name="Lipzen A."/>
            <person name="Wasser S.P."/>
            <person name="Rambold G."/>
            <person name="Grigoriev I.V."/>
            <person name="Nevo E."/>
        </authorList>
    </citation>
    <scope>NUCLEOTIDE SEQUENCE [LARGE SCALE GENOMIC DNA]</scope>
    <source>
        <strain evidence="3">CBS 135680</strain>
    </source>
</reference>
<feature type="compositionally biased region" description="Polar residues" evidence="1">
    <location>
        <begin position="43"/>
        <end position="72"/>
    </location>
</feature>
<keyword evidence="3" id="KW-1185">Reference proteome</keyword>
<protein>
    <submittedName>
        <fullName evidence="2">Uncharacterized protein</fullName>
    </submittedName>
</protein>
<gene>
    <name evidence="2" type="ORF">EURHEDRAFT_376212</name>
</gene>
<proteinExistence type="predicted"/>
<feature type="compositionally biased region" description="Low complexity" evidence="1">
    <location>
        <begin position="21"/>
        <end position="37"/>
    </location>
</feature>
<evidence type="ECO:0000313" key="2">
    <source>
        <dbReference type="EMBL" id="EYE96949.1"/>
    </source>
</evidence>
<dbReference type="GeneID" id="63693951"/>
<dbReference type="HOGENOM" id="CLU_2512245_0_0_1"/>
<organism evidence="2 3">
    <name type="scientific">Aspergillus ruber (strain CBS 135680)</name>
    <dbReference type="NCBI Taxonomy" id="1388766"/>
    <lineage>
        <taxon>Eukaryota</taxon>
        <taxon>Fungi</taxon>
        <taxon>Dikarya</taxon>
        <taxon>Ascomycota</taxon>
        <taxon>Pezizomycotina</taxon>
        <taxon>Eurotiomycetes</taxon>
        <taxon>Eurotiomycetidae</taxon>
        <taxon>Eurotiales</taxon>
        <taxon>Aspergillaceae</taxon>
        <taxon>Aspergillus</taxon>
        <taxon>Aspergillus subgen. Aspergillus</taxon>
    </lineage>
</organism>
<feature type="region of interest" description="Disordered" evidence="1">
    <location>
        <begin position="1"/>
        <end position="85"/>
    </location>
</feature>